<comment type="caution">
    <text evidence="2">The sequence shown here is derived from an EMBL/GenBank/DDBJ whole genome shotgun (WGS) entry which is preliminary data.</text>
</comment>
<evidence type="ECO:0000313" key="3">
    <source>
        <dbReference type="Proteomes" id="UP000236291"/>
    </source>
</evidence>
<dbReference type="Proteomes" id="UP000236291">
    <property type="component" value="Unassembled WGS sequence"/>
</dbReference>
<organism evidence="2 3">
    <name type="scientific">Trifolium pratense</name>
    <name type="common">Red clover</name>
    <dbReference type="NCBI Taxonomy" id="57577"/>
    <lineage>
        <taxon>Eukaryota</taxon>
        <taxon>Viridiplantae</taxon>
        <taxon>Streptophyta</taxon>
        <taxon>Embryophyta</taxon>
        <taxon>Tracheophyta</taxon>
        <taxon>Spermatophyta</taxon>
        <taxon>Magnoliopsida</taxon>
        <taxon>eudicotyledons</taxon>
        <taxon>Gunneridae</taxon>
        <taxon>Pentapetalae</taxon>
        <taxon>rosids</taxon>
        <taxon>fabids</taxon>
        <taxon>Fabales</taxon>
        <taxon>Fabaceae</taxon>
        <taxon>Papilionoideae</taxon>
        <taxon>50 kb inversion clade</taxon>
        <taxon>NPAAA clade</taxon>
        <taxon>Hologalegina</taxon>
        <taxon>IRL clade</taxon>
        <taxon>Trifolieae</taxon>
        <taxon>Trifolium</taxon>
    </lineage>
</organism>
<dbReference type="AlphaFoldDB" id="A0A2K3KF08"/>
<dbReference type="EMBL" id="ASHM01171679">
    <property type="protein sequence ID" value="PNX64881.1"/>
    <property type="molecule type" value="Genomic_DNA"/>
</dbReference>
<gene>
    <name evidence="2" type="ORF">L195_g062328</name>
</gene>
<proteinExistence type="predicted"/>
<name>A0A2K3KF08_TRIPR</name>
<evidence type="ECO:0000256" key="1">
    <source>
        <dbReference type="SAM" id="MobiDB-lite"/>
    </source>
</evidence>
<reference evidence="2 3" key="1">
    <citation type="journal article" date="2014" name="Am. J. Bot.">
        <title>Genome assembly and annotation for red clover (Trifolium pratense; Fabaceae).</title>
        <authorList>
            <person name="Istvanek J."/>
            <person name="Jaros M."/>
            <person name="Krenek A."/>
            <person name="Repkova J."/>
        </authorList>
    </citation>
    <scope>NUCLEOTIDE SEQUENCE [LARGE SCALE GENOMIC DNA]</scope>
    <source>
        <strain evidence="3">cv. Tatra</strain>
        <tissue evidence="2">Young leaves</tissue>
    </source>
</reference>
<feature type="region of interest" description="Disordered" evidence="1">
    <location>
        <begin position="1"/>
        <end position="22"/>
    </location>
</feature>
<accession>A0A2K3KF08</accession>
<feature type="non-terminal residue" evidence="2">
    <location>
        <position position="70"/>
    </location>
</feature>
<reference evidence="2 3" key="2">
    <citation type="journal article" date="2017" name="Front. Plant Sci.">
        <title>Gene Classification and Mining of Molecular Markers Useful in Red Clover (Trifolium pratense) Breeding.</title>
        <authorList>
            <person name="Istvanek J."/>
            <person name="Dluhosova J."/>
            <person name="Dluhos P."/>
            <person name="Patkova L."/>
            <person name="Nedelnik J."/>
            <person name="Repkova J."/>
        </authorList>
    </citation>
    <scope>NUCLEOTIDE SEQUENCE [LARGE SCALE GENOMIC DNA]</scope>
    <source>
        <strain evidence="3">cv. Tatra</strain>
        <tissue evidence="2">Young leaves</tissue>
    </source>
</reference>
<feature type="non-terminal residue" evidence="2">
    <location>
        <position position="1"/>
    </location>
</feature>
<evidence type="ECO:0000313" key="2">
    <source>
        <dbReference type="EMBL" id="PNX64881.1"/>
    </source>
</evidence>
<sequence>DPTDSPPDLINFIDPDPPNNTPLSDDAVDAQISLHALSGCTVASTIRLMGRISNHPVTVLIDGGSTHNFV</sequence>
<protein>
    <submittedName>
        <fullName evidence="2">Uncharacterized protein</fullName>
    </submittedName>
</protein>